<dbReference type="STRING" id="1612308.SAMN05444581_104220"/>
<keyword evidence="3 6" id="KW-0812">Transmembrane</keyword>
<dbReference type="InterPro" id="IPR051401">
    <property type="entry name" value="GtrA_CellWall_Glycosyl"/>
</dbReference>
<dbReference type="PANTHER" id="PTHR38459">
    <property type="entry name" value="PROPHAGE BACTOPRENOL-LINKED GLUCOSE TRANSLOCASE HOMOLOG"/>
    <property type="match status" value="1"/>
</dbReference>
<reference evidence="8 9" key="1">
    <citation type="submission" date="2016-10" db="EMBL/GenBank/DDBJ databases">
        <authorList>
            <person name="de Groot N.N."/>
        </authorList>
    </citation>
    <scope>NUCLEOTIDE SEQUENCE [LARGE SCALE GENOMIC DNA]</scope>
    <source>
        <strain evidence="8 9">NE2</strain>
    </source>
</reference>
<dbReference type="PANTHER" id="PTHR38459:SF1">
    <property type="entry name" value="PROPHAGE BACTOPRENOL-LINKED GLUCOSE TRANSLOCASE HOMOLOG"/>
    <property type="match status" value="1"/>
</dbReference>
<keyword evidence="4 6" id="KW-1133">Transmembrane helix</keyword>
<protein>
    <submittedName>
        <fullName evidence="8">Putative flippase GtrA (Transmembrane translocase of bactoprenol-linked glucose)</fullName>
    </submittedName>
</protein>
<sequence>MTAKRDLDLSIGRLFRQLTTFIGVGFVATAVHYAVLIGLVELGGVGAVVAALAGFTAGGVVSYIFNRRHTFGSNAPHQRAIRRFAVVAIGGFGFTFVFMMLFIDFIGMPYLLAQAITTCIVMFWSFAAHRNYTFA</sequence>
<evidence type="ECO:0000259" key="7">
    <source>
        <dbReference type="Pfam" id="PF04138"/>
    </source>
</evidence>
<comment type="subcellular location">
    <subcellularLocation>
        <location evidence="1">Membrane</location>
        <topology evidence="1">Multi-pass membrane protein</topology>
    </subcellularLocation>
</comment>
<dbReference type="Pfam" id="PF04138">
    <property type="entry name" value="GtrA_DPMS_TM"/>
    <property type="match status" value="1"/>
</dbReference>
<dbReference type="Proteomes" id="UP000198755">
    <property type="component" value="Unassembled WGS sequence"/>
</dbReference>
<evidence type="ECO:0000256" key="6">
    <source>
        <dbReference type="SAM" id="Phobius"/>
    </source>
</evidence>
<dbReference type="InterPro" id="IPR007267">
    <property type="entry name" value="GtrA_DPMS_TM"/>
</dbReference>
<feature type="domain" description="GtrA/DPMS transmembrane" evidence="7">
    <location>
        <begin position="20"/>
        <end position="134"/>
    </location>
</feature>
<evidence type="ECO:0000256" key="3">
    <source>
        <dbReference type="ARBA" id="ARBA00022692"/>
    </source>
</evidence>
<gene>
    <name evidence="8" type="ORF">SAMN05444581_104220</name>
</gene>
<evidence type="ECO:0000256" key="2">
    <source>
        <dbReference type="ARBA" id="ARBA00009399"/>
    </source>
</evidence>
<feature type="transmembrane region" description="Helical" evidence="6">
    <location>
        <begin position="45"/>
        <end position="64"/>
    </location>
</feature>
<evidence type="ECO:0000313" key="8">
    <source>
        <dbReference type="EMBL" id="SFK25332.1"/>
    </source>
</evidence>
<feature type="transmembrane region" description="Helical" evidence="6">
    <location>
        <begin position="21"/>
        <end position="39"/>
    </location>
</feature>
<dbReference type="AlphaFoldDB" id="A0A1I3Y0P2"/>
<dbReference type="EMBL" id="FOSN01000004">
    <property type="protein sequence ID" value="SFK25332.1"/>
    <property type="molecule type" value="Genomic_DNA"/>
</dbReference>
<dbReference type="RefSeq" id="WP_244532174.1">
    <property type="nucleotide sequence ID" value="NZ_FOSN01000004.1"/>
</dbReference>
<evidence type="ECO:0000313" key="9">
    <source>
        <dbReference type="Proteomes" id="UP000198755"/>
    </source>
</evidence>
<keyword evidence="5 6" id="KW-0472">Membrane</keyword>
<evidence type="ECO:0000256" key="5">
    <source>
        <dbReference type="ARBA" id="ARBA00023136"/>
    </source>
</evidence>
<evidence type="ECO:0000256" key="1">
    <source>
        <dbReference type="ARBA" id="ARBA00004141"/>
    </source>
</evidence>
<dbReference type="GO" id="GO:0005886">
    <property type="term" value="C:plasma membrane"/>
    <property type="evidence" value="ECO:0007669"/>
    <property type="project" value="TreeGrafter"/>
</dbReference>
<organism evidence="8 9">
    <name type="scientific">Methylocapsa palsarum</name>
    <dbReference type="NCBI Taxonomy" id="1612308"/>
    <lineage>
        <taxon>Bacteria</taxon>
        <taxon>Pseudomonadati</taxon>
        <taxon>Pseudomonadota</taxon>
        <taxon>Alphaproteobacteria</taxon>
        <taxon>Hyphomicrobiales</taxon>
        <taxon>Beijerinckiaceae</taxon>
        <taxon>Methylocapsa</taxon>
    </lineage>
</organism>
<feature type="transmembrane region" description="Helical" evidence="6">
    <location>
        <begin position="84"/>
        <end position="103"/>
    </location>
</feature>
<proteinExistence type="inferred from homology"/>
<dbReference type="GO" id="GO:0000271">
    <property type="term" value="P:polysaccharide biosynthetic process"/>
    <property type="evidence" value="ECO:0007669"/>
    <property type="project" value="InterPro"/>
</dbReference>
<feature type="transmembrane region" description="Helical" evidence="6">
    <location>
        <begin position="109"/>
        <end position="127"/>
    </location>
</feature>
<keyword evidence="9" id="KW-1185">Reference proteome</keyword>
<comment type="similarity">
    <text evidence="2">Belongs to the GtrA family.</text>
</comment>
<accession>A0A1I3Y0P2</accession>
<name>A0A1I3Y0P2_9HYPH</name>
<evidence type="ECO:0000256" key="4">
    <source>
        <dbReference type="ARBA" id="ARBA00022989"/>
    </source>
</evidence>